<keyword evidence="1" id="KW-0805">Transcription regulation</keyword>
<dbReference type="GO" id="GO:0003723">
    <property type="term" value="F:RNA binding"/>
    <property type="evidence" value="ECO:0007669"/>
    <property type="project" value="InterPro"/>
</dbReference>
<dbReference type="InterPro" id="IPR003018">
    <property type="entry name" value="GAF"/>
</dbReference>
<dbReference type="Pfam" id="PF03861">
    <property type="entry name" value="ANTAR"/>
    <property type="match status" value="1"/>
</dbReference>
<dbReference type="PROSITE" id="PS50921">
    <property type="entry name" value="ANTAR"/>
    <property type="match status" value="1"/>
</dbReference>
<protein>
    <submittedName>
        <fullName evidence="4">GAF domain-containing protein</fullName>
    </submittedName>
</protein>
<proteinExistence type="predicted"/>
<dbReference type="Proteomes" id="UP000183263">
    <property type="component" value="Unassembled WGS sequence"/>
</dbReference>
<organism evidence="4 5">
    <name type="scientific">Rhodococcus triatomae</name>
    <dbReference type="NCBI Taxonomy" id="300028"/>
    <lineage>
        <taxon>Bacteria</taxon>
        <taxon>Bacillati</taxon>
        <taxon>Actinomycetota</taxon>
        <taxon>Actinomycetes</taxon>
        <taxon>Mycobacteriales</taxon>
        <taxon>Nocardiaceae</taxon>
        <taxon>Rhodococcus</taxon>
    </lineage>
</organism>
<gene>
    <name evidence="4" type="ORF">SAMN05444695_104292</name>
</gene>
<dbReference type="InterPro" id="IPR005561">
    <property type="entry name" value="ANTAR"/>
</dbReference>
<dbReference type="EMBL" id="FNDN01000004">
    <property type="protein sequence ID" value="SDI00922.1"/>
    <property type="molecule type" value="Genomic_DNA"/>
</dbReference>
<evidence type="ECO:0000256" key="1">
    <source>
        <dbReference type="ARBA" id="ARBA00023015"/>
    </source>
</evidence>
<dbReference type="Pfam" id="PF13185">
    <property type="entry name" value="GAF_2"/>
    <property type="match status" value="1"/>
</dbReference>
<name>A0A1G8H2L9_9NOCA</name>
<dbReference type="AlphaFoldDB" id="A0A1G8H2L9"/>
<keyword evidence="2" id="KW-0804">Transcription</keyword>
<dbReference type="InterPro" id="IPR012074">
    <property type="entry name" value="GAF_ANTAR"/>
</dbReference>
<dbReference type="SMART" id="SM01012">
    <property type="entry name" value="ANTAR"/>
    <property type="match status" value="1"/>
</dbReference>
<evidence type="ECO:0000259" key="3">
    <source>
        <dbReference type="PROSITE" id="PS50921"/>
    </source>
</evidence>
<dbReference type="InterPro" id="IPR029016">
    <property type="entry name" value="GAF-like_dom_sf"/>
</dbReference>
<dbReference type="SUPFAM" id="SSF55781">
    <property type="entry name" value="GAF domain-like"/>
    <property type="match status" value="1"/>
</dbReference>
<reference evidence="4 5" key="1">
    <citation type="submission" date="2016-10" db="EMBL/GenBank/DDBJ databases">
        <authorList>
            <person name="de Groot N.N."/>
        </authorList>
    </citation>
    <scope>NUCLEOTIDE SEQUENCE [LARGE SCALE GENOMIC DNA]</scope>
    <source>
        <strain evidence="4 5">DSM 44892</strain>
    </source>
</reference>
<accession>A0A1G8H2L9</accession>
<evidence type="ECO:0000313" key="4">
    <source>
        <dbReference type="EMBL" id="SDI00922.1"/>
    </source>
</evidence>
<feature type="domain" description="ANTAR" evidence="3">
    <location>
        <begin position="202"/>
        <end position="263"/>
    </location>
</feature>
<keyword evidence="5" id="KW-1185">Reference proteome</keyword>
<evidence type="ECO:0000256" key="2">
    <source>
        <dbReference type="ARBA" id="ARBA00023163"/>
    </source>
</evidence>
<dbReference type="PIRSF" id="PIRSF036625">
    <property type="entry name" value="GAF_ANTAR"/>
    <property type="match status" value="1"/>
</dbReference>
<dbReference type="Gene3D" id="1.10.10.10">
    <property type="entry name" value="Winged helix-like DNA-binding domain superfamily/Winged helix DNA-binding domain"/>
    <property type="match status" value="1"/>
</dbReference>
<dbReference type="SMART" id="SM00065">
    <property type="entry name" value="GAF"/>
    <property type="match status" value="1"/>
</dbReference>
<evidence type="ECO:0000313" key="5">
    <source>
        <dbReference type="Proteomes" id="UP000183263"/>
    </source>
</evidence>
<dbReference type="Gene3D" id="3.30.450.40">
    <property type="match status" value="1"/>
</dbReference>
<dbReference type="InterPro" id="IPR036388">
    <property type="entry name" value="WH-like_DNA-bd_sf"/>
</dbReference>
<sequence>MARGNGERMDGTKQVEDSVPVIGTESAIDPLVTGADSRLDAITLGKLLVALGQSIDDEDGLIVLLQRVVESATQTIVGADSAGVTIALGGRVYTAVHTDERTLAVDEQQYEADEGPCLHAARTGEVTLVDVDGAEQRWPEFALAARAEGIHSFLAAPLRAGESFGALNLYGRGPAAFDAIDAQIIDILTSSASSAIGDFSRYQSAVEVADKIRAAIAHRAPVEQAKGILMSSLGIDADAAFFVLRRQSQSTNRKLREIAAEIVDNAARRSPR</sequence>